<dbReference type="OrthoDB" id="4534407at2"/>
<comment type="caution">
    <text evidence="2">The sequence shown here is derived from an EMBL/GenBank/DDBJ whole genome shotgun (WGS) entry which is preliminary data.</text>
</comment>
<accession>A0A660L1P0</accession>
<evidence type="ECO:0000313" key="2">
    <source>
        <dbReference type="EMBL" id="RKQ87225.1"/>
    </source>
</evidence>
<dbReference type="InterPro" id="IPR025736">
    <property type="entry name" value="PucR_C-HTH_dom"/>
</dbReference>
<dbReference type="AlphaFoldDB" id="A0A660L1P0"/>
<dbReference type="InterPro" id="IPR051448">
    <property type="entry name" value="CdaR-like_regulators"/>
</dbReference>
<evidence type="ECO:0000313" key="3">
    <source>
        <dbReference type="Proteomes" id="UP000278962"/>
    </source>
</evidence>
<dbReference type="Gene3D" id="1.10.10.2840">
    <property type="entry name" value="PucR C-terminal helix-turn-helix domain"/>
    <property type="match status" value="1"/>
</dbReference>
<reference evidence="2 3" key="1">
    <citation type="submission" date="2018-10" db="EMBL/GenBank/DDBJ databases">
        <title>Genomic Encyclopedia of Archaeal and Bacterial Type Strains, Phase II (KMG-II): from individual species to whole genera.</title>
        <authorList>
            <person name="Goeker M."/>
        </authorList>
    </citation>
    <scope>NUCLEOTIDE SEQUENCE [LARGE SCALE GENOMIC DNA]</scope>
    <source>
        <strain evidence="2 3">DSM 14954</strain>
    </source>
</reference>
<protein>
    <submittedName>
        <fullName evidence="2">PucR-like helix-turn-helix protein</fullName>
    </submittedName>
</protein>
<dbReference type="PANTHER" id="PTHR33744">
    <property type="entry name" value="CARBOHYDRATE DIACID REGULATOR"/>
    <property type="match status" value="1"/>
</dbReference>
<proteinExistence type="predicted"/>
<sequence length="285" mass="30686">MTQRAVLPIRHGDVLLGFLWVIVGERELTDDDRAAITRGGAQVADNLWGRLREIDERRGRINALLGRALAGEDVAADLAATLRWPPTGSFAVAVSRGGDEVPERLRRRRGAADYAWLADEDRVVILARDPTATLADELATAGATGGLCTFTALSGLTEALRHAEIAALCARAEPALGPVAAWGRLGSWGIVADLWTSAGRPLPVSPLLGLTTHRRADQLFEALTAFLDTGGDVAAAAKALHLHRASLYRRIQRIEEATGLDFSRGDDLLTAHLGLRLLRLYEARS</sequence>
<feature type="domain" description="PucR C-terminal helix-turn-helix" evidence="1">
    <location>
        <begin position="219"/>
        <end position="277"/>
    </location>
</feature>
<organism evidence="2 3">
    <name type="scientific">Solirubrobacter pauli</name>
    <dbReference type="NCBI Taxonomy" id="166793"/>
    <lineage>
        <taxon>Bacteria</taxon>
        <taxon>Bacillati</taxon>
        <taxon>Actinomycetota</taxon>
        <taxon>Thermoleophilia</taxon>
        <taxon>Solirubrobacterales</taxon>
        <taxon>Solirubrobacteraceae</taxon>
        <taxon>Solirubrobacter</taxon>
    </lineage>
</organism>
<name>A0A660L1P0_9ACTN</name>
<dbReference type="RefSeq" id="WP_121255592.1">
    <property type="nucleotide sequence ID" value="NZ_RBIL01000002.1"/>
</dbReference>
<gene>
    <name evidence="2" type="ORF">C8N24_5245</name>
</gene>
<dbReference type="Pfam" id="PF13556">
    <property type="entry name" value="HTH_30"/>
    <property type="match status" value="1"/>
</dbReference>
<dbReference type="EMBL" id="RBIL01000002">
    <property type="protein sequence ID" value="RKQ87225.1"/>
    <property type="molecule type" value="Genomic_DNA"/>
</dbReference>
<keyword evidence="3" id="KW-1185">Reference proteome</keyword>
<dbReference type="Proteomes" id="UP000278962">
    <property type="component" value="Unassembled WGS sequence"/>
</dbReference>
<evidence type="ECO:0000259" key="1">
    <source>
        <dbReference type="Pfam" id="PF13556"/>
    </source>
</evidence>
<dbReference type="InterPro" id="IPR042070">
    <property type="entry name" value="PucR_C-HTH_sf"/>
</dbReference>
<dbReference type="PANTHER" id="PTHR33744:SF17">
    <property type="entry name" value="CONSERVED PROTEIN"/>
    <property type="match status" value="1"/>
</dbReference>